<protein>
    <recommendedName>
        <fullName evidence="4">Entericidin EcnAB</fullName>
    </recommendedName>
</protein>
<sequence>MVKKKMIDSLAKLSVLLVIFSIGLSSCAEFKEAGRTIGHTTRNVTREIGHGTRDVVREIGHGTKRVVNSIGEEATDGAKPPADDEQ</sequence>
<dbReference type="Proteomes" id="UP000238071">
    <property type="component" value="Unassembled WGS sequence"/>
</dbReference>
<evidence type="ECO:0008006" key="4">
    <source>
        <dbReference type="Google" id="ProtNLM"/>
    </source>
</evidence>
<reference evidence="2 3" key="1">
    <citation type="submission" date="2018-02" db="EMBL/GenBank/DDBJ databases">
        <title>Subsurface microbial communities from deep shales in Ohio and West Virginia, USA.</title>
        <authorList>
            <person name="Wrighton K."/>
        </authorList>
    </citation>
    <scope>NUCLEOTIDE SEQUENCE [LARGE SCALE GENOMIC DNA]</scope>
    <source>
        <strain evidence="2 3">OWC-G53F</strain>
    </source>
</reference>
<comment type="caution">
    <text evidence="2">The sequence shown here is derived from an EMBL/GenBank/DDBJ whole genome shotgun (WGS) entry which is preliminary data.</text>
</comment>
<evidence type="ECO:0000256" key="1">
    <source>
        <dbReference type="SAM" id="MobiDB-lite"/>
    </source>
</evidence>
<keyword evidence="3" id="KW-1185">Reference proteome</keyword>
<dbReference type="AlphaFoldDB" id="A0A2S6GIS5"/>
<gene>
    <name evidence="2" type="ORF">B0F88_12214</name>
</gene>
<dbReference type="PROSITE" id="PS51257">
    <property type="entry name" value="PROKAR_LIPOPROTEIN"/>
    <property type="match status" value="1"/>
</dbReference>
<feature type="region of interest" description="Disordered" evidence="1">
    <location>
        <begin position="66"/>
        <end position="86"/>
    </location>
</feature>
<name>A0A2S6GIS5_9GAMM</name>
<evidence type="ECO:0000313" key="3">
    <source>
        <dbReference type="Proteomes" id="UP000238071"/>
    </source>
</evidence>
<evidence type="ECO:0000313" key="2">
    <source>
        <dbReference type="EMBL" id="PPK65134.1"/>
    </source>
</evidence>
<organism evidence="2 3">
    <name type="scientific">Methylobacter tundripaludum</name>
    <dbReference type="NCBI Taxonomy" id="173365"/>
    <lineage>
        <taxon>Bacteria</taxon>
        <taxon>Pseudomonadati</taxon>
        <taxon>Pseudomonadota</taxon>
        <taxon>Gammaproteobacteria</taxon>
        <taxon>Methylococcales</taxon>
        <taxon>Methylococcaceae</taxon>
        <taxon>Methylobacter</taxon>
    </lineage>
</organism>
<proteinExistence type="predicted"/>
<accession>A0A2S6GIS5</accession>
<dbReference type="EMBL" id="PTIY01000022">
    <property type="protein sequence ID" value="PPK65134.1"/>
    <property type="molecule type" value="Genomic_DNA"/>
</dbReference>